<keyword evidence="3" id="KW-1185">Reference proteome</keyword>
<evidence type="ECO:0000313" key="2">
    <source>
        <dbReference type="EMBL" id="EKC99557.1"/>
    </source>
</evidence>
<accession>K1VSB7</accession>
<feature type="region of interest" description="Disordered" evidence="1">
    <location>
        <begin position="1"/>
        <end position="24"/>
    </location>
</feature>
<name>K1VSB7_TRIAC</name>
<organism evidence="2 3">
    <name type="scientific">Trichosporon asahii var. asahii (strain CBS 8904)</name>
    <name type="common">Yeast</name>
    <dbReference type="NCBI Taxonomy" id="1220162"/>
    <lineage>
        <taxon>Eukaryota</taxon>
        <taxon>Fungi</taxon>
        <taxon>Dikarya</taxon>
        <taxon>Basidiomycota</taxon>
        <taxon>Agaricomycotina</taxon>
        <taxon>Tremellomycetes</taxon>
        <taxon>Trichosporonales</taxon>
        <taxon>Trichosporonaceae</taxon>
        <taxon>Trichosporon</taxon>
    </lineage>
</organism>
<evidence type="ECO:0000256" key="1">
    <source>
        <dbReference type="SAM" id="MobiDB-lite"/>
    </source>
</evidence>
<sequence length="337" mass="37818">MSITPPPATWTTHRPGAHGWRPGHDYNPTARTFKKVIILMENTPTYLVGELDNYHPNEHGTQFWAVRMMFPVAPEQFNLTVRLQDNQVWAVPTSIWNEAYEAQTRIFNVGMITMMGHLEQRFHSISAEIGVSFGPTFELRALALQLGISAGHCQVAAHYQLLSIPPTIFHFGPYTIEHFERECRSEARMVAREQARQSVILQAAGGPSSSWPGVMHPYAYIAPTHSFPSTLSMTTGQLSHEGAMSSAYTTASSSRRTTARESWISTRIHSVQLPSQQSGTYPRLPVDRSVTDTTITEEEVSYFSEHSGASEEGHTDATQEESRGRWWGSLRGWRGSR</sequence>
<evidence type="ECO:0000313" key="3">
    <source>
        <dbReference type="Proteomes" id="UP000006757"/>
    </source>
</evidence>
<dbReference type="AlphaFoldDB" id="K1VSB7"/>
<comment type="caution">
    <text evidence="2">The sequence shown here is derived from an EMBL/GenBank/DDBJ whole genome shotgun (WGS) entry which is preliminary data.</text>
</comment>
<reference evidence="2 3" key="1">
    <citation type="journal article" date="2012" name="Eukaryot. Cell">
        <title>Genome sequence of the Trichosporon asahii environmental strain CBS 8904.</title>
        <authorList>
            <person name="Yang R.Y."/>
            <person name="Li H.T."/>
            <person name="Zhu H."/>
            <person name="Zhou G.P."/>
            <person name="Wang M."/>
            <person name="Wang L."/>
        </authorList>
    </citation>
    <scope>NUCLEOTIDE SEQUENCE [LARGE SCALE GENOMIC DNA]</scope>
    <source>
        <strain evidence="2 3">CBS 8904</strain>
    </source>
</reference>
<feature type="compositionally biased region" description="Basic and acidic residues" evidence="1">
    <location>
        <begin position="308"/>
        <end position="324"/>
    </location>
</feature>
<dbReference type="EMBL" id="AMBO01000368">
    <property type="protein sequence ID" value="EKC99557.1"/>
    <property type="molecule type" value="Genomic_DNA"/>
</dbReference>
<dbReference type="Proteomes" id="UP000006757">
    <property type="component" value="Unassembled WGS sequence"/>
</dbReference>
<protein>
    <submittedName>
        <fullName evidence="2">Uncharacterized protein</fullName>
    </submittedName>
</protein>
<dbReference type="InParanoid" id="K1VSB7"/>
<dbReference type="HOGENOM" id="CLU_071129_0_0_1"/>
<proteinExistence type="predicted"/>
<gene>
    <name evidence="2" type="ORF">A1Q2_06093</name>
</gene>
<feature type="region of interest" description="Disordered" evidence="1">
    <location>
        <begin position="300"/>
        <end position="325"/>
    </location>
</feature>